<evidence type="ECO:0000256" key="1">
    <source>
        <dbReference type="ARBA" id="ARBA00004613"/>
    </source>
</evidence>
<comment type="similarity">
    <text evidence="2">Belongs to the glycosyl hydrolase 5 (cellulase A) family.</text>
</comment>
<comment type="catalytic activity">
    <reaction evidence="8">
        <text>Successive hydrolysis of beta-D-glucose units from the non-reducing ends of (1-&gt;3)-beta-D-glucans, releasing alpha-glucose.</text>
        <dbReference type="EC" id="3.2.1.58"/>
    </reaction>
</comment>
<dbReference type="InterPro" id="IPR017853">
    <property type="entry name" value="GH"/>
</dbReference>
<dbReference type="EMBL" id="ONZP01000126">
    <property type="protein sequence ID" value="SPJ74485.1"/>
    <property type="molecule type" value="Genomic_DNA"/>
</dbReference>
<dbReference type="GO" id="GO:0009251">
    <property type="term" value="P:glucan catabolic process"/>
    <property type="evidence" value="ECO:0007669"/>
    <property type="project" value="TreeGrafter"/>
</dbReference>
<evidence type="ECO:0000256" key="8">
    <source>
        <dbReference type="ARBA" id="ARBA00036824"/>
    </source>
</evidence>
<comment type="caution">
    <text evidence="10">The sequence shown here is derived from an EMBL/GenBank/DDBJ whole genome shotgun (WGS) entry which is preliminary data.</text>
</comment>
<evidence type="ECO:0000256" key="3">
    <source>
        <dbReference type="ARBA" id="ARBA00022525"/>
    </source>
</evidence>
<evidence type="ECO:0000256" key="2">
    <source>
        <dbReference type="ARBA" id="ARBA00005641"/>
    </source>
</evidence>
<dbReference type="GO" id="GO:0009986">
    <property type="term" value="C:cell surface"/>
    <property type="evidence" value="ECO:0007669"/>
    <property type="project" value="TreeGrafter"/>
</dbReference>
<keyword evidence="11" id="KW-1185">Reference proteome</keyword>
<name>A0AAE8M5C4_9HYPO</name>
<dbReference type="GO" id="GO:0005576">
    <property type="term" value="C:extracellular region"/>
    <property type="evidence" value="ECO:0007669"/>
    <property type="project" value="UniProtKB-SubCell"/>
</dbReference>
<sequence length="155" mass="17036">MKAPAIHITAAVLGLAKAAPSSKYLDWRTFKGDGVNLGGWLHQEAVIDPEWWNQNAPGIPDEWDFCASYITTKDIDILAAAGINVLYIPMGYNAWVDVPGPWLYTGGQACFLRAISDYAIKKHGIYIILNIHLLPGGLNGMGLSEKEGNYGWFQN</sequence>
<keyword evidence="4" id="KW-0732">Signal</keyword>
<dbReference type="AlphaFoldDB" id="A0AAE8M5C4"/>
<evidence type="ECO:0000256" key="4">
    <source>
        <dbReference type="ARBA" id="ARBA00022729"/>
    </source>
</evidence>
<keyword evidence="6" id="KW-0326">Glycosidase</keyword>
<dbReference type="PANTHER" id="PTHR31297">
    <property type="entry name" value="GLUCAN ENDO-1,6-BETA-GLUCOSIDASE B"/>
    <property type="match status" value="1"/>
</dbReference>
<dbReference type="SUPFAM" id="SSF51445">
    <property type="entry name" value="(Trans)glycosidases"/>
    <property type="match status" value="1"/>
</dbReference>
<dbReference type="PANTHER" id="PTHR31297:SF1">
    <property type="entry name" value="GLUCAN 1,3-BETA-GLUCOSIDASE I_II-RELATED"/>
    <property type="match status" value="1"/>
</dbReference>
<dbReference type="InterPro" id="IPR050386">
    <property type="entry name" value="Glycosyl_hydrolase_5"/>
</dbReference>
<dbReference type="EC" id="3.2.1.58" evidence="9"/>
<proteinExistence type="inferred from homology"/>
<evidence type="ECO:0000313" key="10">
    <source>
        <dbReference type="EMBL" id="SPJ74485.1"/>
    </source>
</evidence>
<keyword evidence="3" id="KW-0964">Secreted</keyword>
<protein>
    <recommendedName>
        <fullName evidence="9">glucan 1,3-beta-glucosidase</fullName>
        <ecNumber evidence="9">3.2.1.58</ecNumber>
    </recommendedName>
</protein>
<organism evidence="10 11">
    <name type="scientific">Fusarium torulosum</name>
    <dbReference type="NCBI Taxonomy" id="33205"/>
    <lineage>
        <taxon>Eukaryota</taxon>
        <taxon>Fungi</taxon>
        <taxon>Dikarya</taxon>
        <taxon>Ascomycota</taxon>
        <taxon>Pezizomycotina</taxon>
        <taxon>Sordariomycetes</taxon>
        <taxon>Hypocreomycetidae</taxon>
        <taxon>Hypocreales</taxon>
        <taxon>Nectriaceae</taxon>
        <taxon>Fusarium</taxon>
    </lineage>
</organism>
<gene>
    <name evidence="10" type="ORF">FTOL_04216</name>
</gene>
<dbReference type="GO" id="GO:0004338">
    <property type="term" value="F:glucan exo-1,3-beta-glucosidase activity"/>
    <property type="evidence" value="ECO:0007669"/>
    <property type="project" value="UniProtKB-EC"/>
</dbReference>
<accession>A0AAE8M5C4</accession>
<evidence type="ECO:0000256" key="5">
    <source>
        <dbReference type="ARBA" id="ARBA00022801"/>
    </source>
</evidence>
<evidence type="ECO:0000256" key="7">
    <source>
        <dbReference type="ARBA" id="ARBA00023316"/>
    </source>
</evidence>
<keyword evidence="7" id="KW-0961">Cell wall biogenesis/degradation</keyword>
<evidence type="ECO:0000256" key="9">
    <source>
        <dbReference type="ARBA" id="ARBA00038929"/>
    </source>
</evidence>
<reference evidence="10" key="1">
    <citation type="submission" date="2018-03" db="EMBL/GenBank/DDBJ databases">
        <authorList>
            <person name="Guldener U."/>
        </authorList>
    </citation>
    <scope>NUCLEOTIDE SEQUENCE</scope>
</reference>
<comment type="subcellular location">
    <subcellularLocation>
        <location evidence="1">Secreted</location>
    </subcellularLocation>
</comment>
<dbReference type="Proteomes" id="UP001187734">
    <property type="component" value="Unassembled WGS sequence"/>
</dbReference>
<dbReference type="GO" id="GO:0071555">
    <property type="term" value="P:cell wall organization"/>
    <property type="evidence" value="ECO:0007669"/>
    <property type="project" value="UniProtKB-KW"/>
</dbReference>
<dbReference type="Gene3D" id="3.20.20.80">
    <property type="entry name" value="Glycosidases"/>
    <property type="match status" value="1"/>
</dbReference>
<keyword evidence="5" id="KW-0378">Hydrolase</keyword>
<evidence type="ECO:0000313" key="11">
    <source>
        <dbReference type="Proteomes" id="UP001187734"/>
    </source>
</evidence>
<evidence type="ECO:0000256" key="6">
    <source>
        <dbReference type="ARBA" id="ARBA00023295"/>
    </source>
</evidence>